<dbReference type="AlphaFoldDB" id="A0A0A9AZY7"/>
<sequence>MLLDDDNVVEVRRPPRWRIGHGGGAWEGQLFCFGGR</sequence>
<reference evidence="1" key="2">
    <citation type="journal article" date="2015" name="Data Brief">
        <title>Shoot transcriptome of the giant reed, Arundo donax.</title>
        <authorList>
            <person name="Barrero R.A."/>
            <person name="Guerrero F.D."/>
            <person name="Moolhuijzen P."/>
            <person name="Goolsby J.A."/>
            <person name="Tidwell J."/>
            <person name="Bellgard S.E."/>
            <person name="Bellgard M.I."/>
        </authorList>
    </citation>
    <scope>NUCLEOTIDE SEQUENCE</scope>
    <source>
        <tissue evidence="1">Shoot tissue taken approximately 20 cm above the soil surface</tissue>
    </source>
</reference>
<accession>A0A0A9AZY7</accession>
<name>A0A0A9AZY7_ARUDO</name>
<reference evidence="1" key="1">
    <citation type="submission" date="2014-09" db="EMBL/GenBank/DDBJ databases">
        <authorList>
            <person name="Magalhaes I.L.F."/>
            <person name="Oliveira U."/>
            <person name="Santos F.R."/>
            <person name="Vidigal T.H.D.A."/>
            <person name="Brescovit A.D."/>
            <person name="Santos A.J."/>
        </authorList>
    </citation>
    <scope>NUCLEOTIDE SEQUENCE</scope>
    <source>
        <tissue evidence="1">Shoot tissue taken approximately 20 cm above the soil surface</tissue>
    </source>
</reference>
<evidence type="ECO:0000313" key="1">
    <source>
        <dbReference type="EMBL" id="JAD56656.1"/>
    </source>
</evidence>
<dbReference type="EMBL" id="GBRH01241239">
    <property type="protein sequence ID" value="JAD56656.1"/>
    <property type="molecule type" value="Transcribed_RNA"/>
</dbReference>
<proteinExistence type="predicted"/>
<protein>
    <submittedName>
        <fullName evidence="1">Uncharacterized protein</fullName>
    </submittedName>
</protein>
<organism evidence="1">
    <name type="scientific">Arundo donax</name>
    <name type="common">Giant reed</name>
    <name type="synonym">Donax arundinaceus</name>
    <dbReference type="NCBI Taxonomy" id="35708"/>
    <lineage>
        <taxon>Eukaryota</taxon>
        <taxon>Viridiplantae</taxon>
        <taxon>Streptophyta</taxon>
        <taxon>Embryophyta</taxon>
        <taxon>Tracheophyta</taxon>
        <taxon>Spermatophyta</taxon>
        <taxon>Magnoliopsida</taxon>
        <taxon>Liliopsida</taxon>
        <taxon>Poales</taxon>
        <taxon>Poaceae</taxon>
        <taxon>PACMAD clade</taxon>
        <taxon>Arundinoideae</taxon>
        <taxon>Arundineae</taxon>
        <taxon>Arundo</taxon>
    </lineage>
</organism>